<dbReference type="Gene3D" id="3.40.50.2300">
    <property type="match status" value="1"/>
</dbReference>
<feature type="modified residue" description="4-aspartylphosphate" evidence="1">
    <location>
        <position position="56"/>
    </location>
</feature>
<keyword evidence="1" id="KW-0597">Phosphoprotein</keyword>
<keyword evidence="3" id="KW-0238">DNA-binding</keyword>
<dbReference type="PROSITE" id="PS50110">
    <property type="entry name" value="RESPONSE_REGULATORY"/>
    <property type="match status" value="1"/>
</dbReference>
<evidence type="ECO:0000313" key="4">
    <source>
        <dbReference type="Proteomes" id="UP001183648"/>
    </source>
</evidence>
<dbReference type="SUPFAM" id="SSF52172">
    <property type="entry name" value="CheY-like"/>
    <property type="match status" value="1"/>
</dbReference>
<dbReference type="EMBL" id="JAVDYG010000001">
    <property type="protein sequence ID" value="MDR7363414.1"/>
    <property type="molecule type" value="Genomic_DNA"/>
</dbReference>
<dbReference type="RefSeq" id="WP_310303786.1">
    <property type="nucleotide sequence ID" value="NZ_BAAAPS010000003.1"/>
</dbReference>
<dbReference type="Proteomes" id="UP001183648">
    <property type="component" value="Unassembled WGS sequence"/>
</dbReference>
<name>A0ABU2BYG0_9ACTN</name>
<gene>
    <name evidence="3" type="ORF">J2S63_002967</name>
</gene>
<comment type="caution">
    <text evidence="3">The sequence shown here is derived from an EMBL/GenBank/DDBJ whole genome shotgun (WGS) entry which is preliminary data.</text>
</comment>
<dbReference type="Pfam" id="PF00072">
    <property type="entry name" value="Response_reg"/>
    <property type="match status" value="1"/>
</dbReference>
<dbReference type="InterPro" id="IPR051015">
    <property type="entry name" value="EvgA-like"/>
</dbReference>
<sequence length="147" mass="15180">MPTITVVLADDDEQVREALRLTLVADGRFTVVGVAGTGEGVRDVVASTHPDLVLMDVHMPAGGPDLCRAVSGFRDGGDPPVVVAVSADHRVTTVRSMLLAGATGYLGKGLLGEGLGDLLAACSRGRVVLAVPHARRVFQGWGEDPTG</sequence>
<dbReference type="InterPro" id="IPR011006">
    <property type="entry name" value="CheY-like_superfamily"/>
</dbReference>
<accession>A0ABU2BYG0</accession>
<keyword evidence="4" id="KW-1185">Reference proteome</keyword>
<reference evidence="3 4" key="1">
    <citation type="submission" date="2023-07" db="EMBL/GenBank/DDBJ databases">
        <title>Sequencing the genomes of 1000 actinobacteria strains.</title>
        <authorList>
            <person name="Klenk H.-P."/>
        </authorList>
    </citation>
    <scope>NUCLEOTIDE SEQUENCE [LARGE SCALE GENOMIC DNA]</scope>
    <source>
        <strain evidence="3 4">DSM 19426</strain>
    </source>
</reference>
<proteinExistence type="predicted"/>
<dbReference type="PANTHER" id="PTHR45566:SF2">
    <property type="entry name" value="NARL SUBFAMILY"/>
    <property type="match status" value="1"/>
</dbReference>
<feature type="domain" description="Response regulatory" evidence="2">
    <location>
        <begin position="5"/>
        <end position="123"/>
    </location>
</feature>
<dbReference type="InterPro" id="IPR001789">
    <property type="entry name" value="Sig_transdc_resp-reg_receiver"/>
</dbReference>
<protein>
    <submittedName>
        <fullName evidence="3">DNA-binding NarL/FixJ family response regulator</fullName>
    </submittedName>
</protein>
<evidence type="ECO:0000259" key="2">
    <source>
        <dbReference type="PROSITE" id="PS50110"/>
    </source>
</evidence>
<dbReference type="PANTHER" id="PTHR45566">
    <property type="entry name" value="HTH-TYPE TRANSCRIPTIONAL REGULATOR YHJB-RELATED"/>
    <property type="match status" value="1"/>
</dbReference>
<dbReference type="SMART" id="SM00448">
    <property type="entry name" value="REC"/>
    <property type="match status" value="1"/>
</dbReference>
<evidence type="ECO:0000256" key="1">
    <source>
        <dbReference type="PROSITE-ProRule" id="PRU00169"/>
    </source>
</evidence>
<dbReference type="GO" id="GO:0003677">
    <property type="term" value="F:DNA binding"/>
    <property type="evidence" value="ECO:0007669"/>
    <property type="project" value="UniProtKB-KW"/>
</dbReference>
<organism evidence="3 4">
    <name type="scientific">Nocardioides marmoribigeumensis</name>
    <dbReference type="NCBI Taxonomy" id="433649"/>
    <lineage>
        <taxon>Bacteria</taxon>
        <taxon>Bacillati</taxon>
        <taxon>Actinomycetota</taxon>
        <taxon>Actinomycetes</taxon>
        <taxon>Propionibacteriales</taxon>
        <taxon>Nocardioidaceae</taxon>
        <taxon>Nocardioides</taxon>
    </lineage>
</organism>
<evidence type="ECO:0000313" key="3">
    <source>
        <dbReference type="EMBL" id="MDR7363414.1"/>
    </source>
</evidence>